<dbReference type="PANTHER" id="PTHR12412">
    <property type="entry name" value="CAP BINDING PROTEIN"/>
    <property type="match status" value="1"/>
</dbReference>
<dbReference type="InterPro" id="IPR027159">
    <property type="entry name" value="CBP80"/>
</dbReference>
<evidence type="ECO:0000313" key="4">
    <source>
        <dbReference type="EMBL" id="TFY60610.1"/>
    </source>
</evidence>
<dbReference type="PANTHER" id="PTHR12412:SF2">
    <property type="entry name" value="NUCLEAR CAP-BINDING PROTEIN SUBUNIT 1"/>
    <property type="match status" value="1"/>
</dbReference>
<reference evidence="4 5" key="1">
    <citation type="submission" date="2019-01" db="EMBL/GenBank/DDBJ databases">
        <title>Genome sequencing of the rare red list fungi Fomitopsis rosea.</title>
        <authorList>
            <person name="Buettner E."/>
            <person name="Kellner H."/>
        </authorList>
    </citation>
    <scope>NUCLEOTIDE SEQUENCE [LARGE SCALE GENOMIC DNA]</scope>
    <source>
        <strain evidence="4 5">DSM 105464</strain>
    </source>
</reference>
<dbReference type="GO" id="GO:0000339">
    <property type="term" value="F:RNA cap binding"/>
    <property type="evidence" value="ECO:0007669"/>
    <property type="project" value="InterPro"/>
</dbReference>
<feature type="compositionally biased region" description="Basic residues" evidence="1">
    <location>
        <begin position="1"/>
        <end position="13"/>
    </location>
</feature>
<dbReference type="Pfam" id="PF09088">
    <property type="entry name" value="MIF4G_like"/>
    <property type="match status" value="1"/>
</dbReference>
<dbReference type="Gene3D" id="1.25.40.180">
    <property type="match status" value="3"/>
</dbReference>
<feature type="compositionally biased region" description="Basic and acidic residues" evidence="1">
    <location>
        <begin position="14"/>
        <end position="33"/>
    </location>
</feature>
<dbReference type="InterPro" id="IPR016024">
    <property type="entry name" value="ARM-type_fold"/>
</dbReference>
<comment type="caution">
    <text evidence="4">The sequence shown here is derived from an EMBL/GenBank/DDBJ whole genome shotgun (WGS) entry which is preliminary data.</text>
</comment>
<dbReference type="GO" id="GO:0006406">
    <property type="term" value="P:mRNA export from nucleus"/>
    <property type="evidence" value="ECO:0007669"/>
    <property type="project" value="InterPro"/>
</dbReference>
<dbReference type="GO" id="GO:0005634">
    <property type="term" value="C:nucleus"/>
    <property type="evidence" value="ECO:0007669"/>
    <property type="project" value="TreeGrafter"/>
</dbReference>
<feature type="domain" description="MIF4G-like type 2" evidence="3">
    <location>
        <begin position="561"/>
        <end position="867"/>
    </location>
</feature>
<evidence type="ECO:0000259" key="2">
    <source>
        <dbReference type="Pfam" id="PF09088"/>
    </source>
</evidence>
<accession>A0A4Y9YF42</accession>
<sequence>MNHHGGGHRRKQYRGADDYDSHDRRRDTFDTPEQKLRKTIINLGEVDPVQELPRLASDIRAANEAATAAGGPAIPAITEGFRIGFVAPTFVHLHSVNTIADSVTEQPFKIPYYAALLRLLHDPPAEAEENPLTDGSPTLGKQVLEDFWKGFQTFLDKLAWREIRLCIQFFAHCTMAGLVSSQTMFELFRSFTAVLQEFGVSHGRAMKAALSAAEGLMIAGPIMSKSGADVTEIITAISDYSESMTGSKNIVQPVVRLHEQSSTIEHADELLDSAIAALYVLKSSDFAQTADSFPQPYVEYPEFGSPPFELPSVLVPPEVIELDGLTTEAGEDAQVKKEEWPAYFVRLFDNDVTPDPTTPSGYAIRSAILDILDVFEVNRKECARLLLEYPKWTLHGTFKPRPGAPEQEPVPEKNWQLENSIIEITLGSIFLLPESTYRSIYYIALITEICKLSPQTVGPAVGKSIRKLYTLLSDGLDVEVAHRFAEWFSVHMSNFGFAWVWKEWAPDVSLSARHPKRRFVRKALEYEIRLSYFDRILKTLPEAMQTPEAQCMPEEAPGPEYDYDDPSKPYHDAAQSLLSLLRGRTKAEDVVSHLDSLKNSISETAEGDVNVSTVVRNIAVQSLLHIGNRSFSHFLNAIERYLPLLRIIASGSGAGATGGSNLEARLDILNAVANYWKRVRNMVVIVFDKLMQYQIVDPPDVVSWAFAYGGALTGAVGKSTFDSFQWDVLKGALDKANGRVTIARKKVTALRKEADDTAARAIATEGAAMEVDAEAKPDVMHASESPALTNALKAFATLTREQKAVLARTLDGFVGYLVAEGDANPTAAEVIAEKSWHNRINWNEVQWGTWETWCWFRHFCRAYSPYLRNYTQSLEEASLTKIGPSDPAVDLFKKTWNIATGQDV</sequence>
<name>A0A4Y9YF42_9APHY</name>
<evidence type="ECO:0000259" key="3">
    <source>
        <dbReference type="Pfam" id="PF09090"/>
    </source>
</evidence>
<proteinExistence type="predicted"/>
<gene>
    <name evidence="4" type="ORF">EVJ58_g5032</name>
</gene>
<dbReference type="GO" id="GO:0005846">
    <property type="term" value="C:nuclear cap binding complex"/>
    <property type="evidence" value="ECO:0007669"/>
    <property type="project" value="InterPro"/>
</dbReference>
<dbReference type="Proteomes" id="UP000298390">
    <property type="component" value="Unassembled WGS sequence"/>
</dbReference>
<dbReference type="InterPro" id="IPR015172">
    <property type="entry name" value="MIF4G-like_typ-1"/>
</dbReference>
<evidence type="ECO:0008006" key="6">
    <source>
        <dbReference type="Google" id="ProtNLM"/>
    </source>
</evidence>
<dbReference type="SUPFAM" id="SSF48371">
    <property type="entry name" value="ARM repeat"/>
    <property type="match status" value="3"/>
</dbReference>
<dbReference type="AlphaFoldDB" id="A0A4Y9YF42"/>
<feature type="domain" description="MIF4G-like type 1" evidence="2">
    <location>
        <begin position="354"/>
        <end position="542"/>
    </location>
</feature>
<evidence type="ECO:0000313" key="5">
    <source>
        <dbReference type="Proteomes" id="UP000298390"/>
    </source>
</evidence>
<dbReference type="Pfam" id="PF09090">
    <property type="entry name" value="MIF4G_like_2"/>
    <property type="match status" value="1"/>
</dbReference>
<organism evidence="4 5">
    <name type="scientific">Rhodofomes roseus</name>
    <dbReference type="NCBI Taxonomy" id="34475"/>
    <lineage>
        <taxon>Eukaryota</taxon>
        <taxon>Fungi</taxon>
        <taxon>Dikarya</taxon>
        <taxon>Basidiomycota</taxon>
        <taxon>Agaricomycotina</taxon>
        <taxon>Agaricomycetes</taxon>
        <taxon>Polyporales</taxon>
        <taxon>Rhodofomes</taxon>
    </lineage>
</organism>
<dbReference type="STRING" id="34475.A0A4Y9YF42"/>
<dbReference type="GO" id="GO:0003729">
    <property type="term" value="F:mRNA binding"/>
    <property type="evidence" value="ECO:0007669"/>
    <property type="project" value="TreeGrafter"/>
</dbReference>
<dbReference type="EMBL" id="SEKV01000245">
    <property type="protein sequence ID" value="TFY60610.1"/>
    <property type="molecule type" value="Genomic_DNA"/>
</dbReference>
<evidence type="ECO:0000256" key="1">
    <source>
        <dbReference type="SAM" id="MobiDB-lite"/>
    </source>
</evidence>
<feature type="region of interest" description="Disordered" evidence="1">
    <location>
        <begin position="1"/>
        <end position="33"/>
    </location>
</feature>
<dbReference type="InterPro" id="IPR015174">
    <property type="entry name" value="MIF4G-like_typ-2"/>
</dbReference>
<protein>
    <recommendedName>
        <fullName evidence="6">MIF4G domain-containing protein</fullName>
    </recommendedName>
</protein>
<dbReference type="GO" id="GO:0000184">
    <property type="term" value="P:nuclear-transcribed mRNA catabolic process, nonsense-mediated decay"/>
    <property type="evidence" value="ECO:0007669"/>
    <property type="project" value="TreeGrafter"/>
</dbReference>